<dbReference type="Gene3D" id="3.40.1010.10">
    <property type="entry name" value="Cobalt-precorrin-4 Transmethylase, Domain 1"/>
    <property type="match status" value="1"/>
</dbReference>
<dbReference type="Gene3D" id="3.30.950.10">
    <property type="entry name" value="Methyltransferase, Cobalt-precorrin-4 Transmethylase, Domain 2"/>
    <property type="match status" value="1"/>
</dbReference>
<comment type="pathway">
    <text evidence="1">Cofactor biosynthesis; adenosylcobalamin biosynthesis.</text>
</comment>
<dbReference type="InterPro" id="IPR000878">
    <property type="entry name" value="4pyrrol_Mease"/>
</dbReference>
<evidence type="ECO:0000256" key="5">
    <source>
        <dbReference type="ARBA" id="ARBA00022691"/>
    </source>
</evidence>
<dbReference type="GO" id="GO:0032259">
    <property type="term" value="P:methylation"/>
    <property type="evidence" value="ECO:0007669"/>
    <property type="project" value="UniProtKB-KW"/>
</dbReference>
<dbReference type="Pfam" id="PF00590">
    <property type="entry name" value="TP_methylase"/>
    <property type="match status" value="1"/>
</dbReference>
<dbReference type="InterPro" id="IPR012797">
    <property type="entry name" value="CobF"/>
</dbReference>
<dbReference type="AlphaFoldDB" id="A0A4V6CRP6"/>
<dbReference type="InterPro" id="IPR014777">
    <property type="entry name" value="4pyrrole_Mease_sub1"/>
</dbReference>
<dbReference type="PANTHER" id="PTHR43467:SF1">
    <property type="entry name" value="PRECORRIN-6A SYNTHASE [DEACETYLATING]"/>
    <property type="match status" value="1"/>
</dbReference>
<dbReference type="InterPro" id="IPR035996">
    <property type="entry name" value="4pyrrol_Methylase_sf"/>
</dbReference>
<dbReference type="PIRSF" id="PIRSF036525">
    <property type="entry name" value="CobF"/>
    <property type="match status" value="1"/>
</dbReference>
<keyword evidence="3 7" id="KW-0489">Methyltransferase</keyword>
<evidence type="ECO:0000256" key="4">
    <source>
        <dbReference type="ARBA" id="ARBA00022679"/>
    </source>
</evidence>
<dbReference type="InterPro" id="IPR014776">
    <property type="entry name" value="4pyrrole_Mease_sub2"/>
</dbReference>
<dbReference type="SUPFAM" id="SSF53790">
    <property type="entry name" value="Tetrapyrrole methylase"/>
    <property type="match status" value="1"/>
</dbReference>
<dbReference type="RefSeq" id="WP_137450048.1">
    <property type="nucleotide sequence ID" value="NZ_SZZH01000003.1"/>
</dbReference>
<dbReference type="GO" id="GO:0009236">
    <property type="term" value="P:cobalamin biosynthetic process"/>
    <property type="evidence" value="ECO:0007669"/>
    <property type="project" value="UniProtKB-KW"/>
</dbReference>
<gene>
    <name evidence="7" type="ORF">FDO65_12495</name>
</gene>
<reference evidence="7 8" key="1">
    <citation type="submission" date="2019-05" db="EMBL/GenBank/DDBJ databases">
        <title>Nakamurella sp. N5BH11, whole genome shotgun sequence.</title>
        <authorList>
            <person name="Tuo L."/>
        </authorList>
    </citation>
    <scope>NUCLEOTIDE SEQUENCE [LARGE SCALE GENOMIC DNA]</scope>
    <source>
        <strain evidence="7 8">N5BH11</strain>
    </source>
</reference>
<evidence type="ECO:0000256" key="2">
    <source>
        <dbReference type="ARBA" id="ARBA00022573"/>
    </source>
</evidence>
<name>A0A4V6CRP6_9ACTN</name>
<dbReference type="PANTHER" id="PTHR43467">
    <property type="entry name" value="COBALT-PRECORRIN-2 C(20)-METHYLTRANSFERASE"/>
    <property type="match status" value="1"/>
</dbReference>
<dbReference type="OrthoDB" id="9787471at2"/>
<dbReference type="EMBL" id="SZZH01000003">
    <property type="protein sequence ID" value="TKV58385.1"/>
    <property type="molecule type" value="Genomic_DNA"/>
</dbReference>
<keyword evidence="4 7" id="KW-0808">Transferase</keyword>
<dbReference type="NCBIfam" id="TIGR02434">
    <property type="entry name" value="CobF"/>
    <property type="match status" value="1"/>
</dbReference>
<evidence type="ECO:0000259" key="6">
    <source>
        <dbReference type="Pfam" id="PF00590"/>
    </source>
</evidence>
<feature type="domain" description="Tetrapyrrole methylase" evidence="6">
    <location>
        <begin position="4"/>
        <end position="233"/>
    </location>
</feature>
<protein>
    <submittedName>
        <fullName evidence="7">Precorrin-6A synthase (Deacetylating)</fullName>
        <ecNumber evidence="7">2.1.1.152</ecNumber>
    </submittedName>
</protein>
<keyword evidence="8" id="KW-1185">Reference proteome</keyword>
<evidence type="ECO:0000256" key="3">
    <source>
        <dbReference type="ARBA" id="ARBA00022603"/>
    </source>
</evidence>
<keyword evidence="5" id="KW-0949">S-adenosyl-L-methionine</keyword>
<comment type="caution">
    <text evidence="7">The sequence shown here is derived from an EMBL/GenBank/DDBJ whole genome shotgun (WGS) entry which is preliminary data.</text>
</comment>
<sequence>MRQLQLIGVGAGDPEQLTLQAISALRSIDVVFVVDKSDPGESADHLARWREELLRRHRPDGDCQVVTIIDPRRNRAPHGQAGYEHAVRDWHAARAGAYEDAFAAVAPDATGAFLVWGDPSLYDSTIRIVQDVLARGRVSFDWTVIPGVSSLHALTAAHRIVLHGIGRPVALTTGRRLADDGWPGRPGEFDDVVVLLNSDLSALEQLDPAGLTIHWAANLGTPGQALAAGPLSETLPRIEALREQVKREQGWVLDLYLLRRRP</sequence>
<keyword evidence="2" id="KW-0169">Cobalamin biosynthesis</keyword>
<dbReference type="EC" id="2.1.1.152" evidence="7"/>
<dbReference type="Proteomes" id="UP000306985">
    <property type="component" value="Unassembled WGS sequence"/>
</dbReference>
<dbReference type="GO" id="GO:0043819">
    <property type="term" value="F:precorrin-6A synthase (deacetylating) activity"/>
    <property type="evidence" value="ECO:0007669"/>
    <property type="project" value="UniProtKB-EC"/>
</dbReference>
<proteinExistence type="predicted"/>
<evidence type="ECO:0000313" key="7">
    <source>
        <dbReference type="EMBL" id="TKV58385.1"/>
    </source>
</evidence>
<accession>A0A4V6CRP6</accession>
<dbReference type="CDD" id="cd11643">
    <property type="entry name" value="Precorrin-6A-synthase"/>
    <property type="match status" value="1"/>
</dbReference>
<evidence type="ECO:0000313" key="8">
    <source>
        <dbReference type="Proteomes" id="UP000306985"/>
    </source>
</evidence>
<organism evidence="7 8">
    <name type="scientific">Nakamurella flava</name>
    <dbReference type="NCBI Taxonomy" id="2576308"/>
    <lineage>
        <taxon>Bacteria</taxon>
        <taxon>Bacillati</taxon>
        <taxon>Actinomycetota</taxon>
        <taxon>Actinomycetes</taxon>
        <taxon>Nakamurellales</taxon>
        <taxon>Nakamurellaceae</taxon>
        <taxon>Nakamurella</taxon>
    </lineage>
</organism>
<evidence type="ECO:0000256" key="1">
    <source>
        <dbReference type="ARBA" id="ARBA00004953"/>
    </source>
</evidence>